<dbReference type="PANTHER" id="PTHR43648:SF1">
    <property type="entry name" value="ELECTRON TRANSFER FLAVOPROTEIN BETA SUBUNIT LYSINE METHYLTRANSFERASE"/>
    <property type="match status" value="1"/>
</dbReference>
<protein>
    <submittedName>
        <fullName evidence="4">Uncharacterized protein</fullName>
    </submittedName>
</protein>
<comment type="catalytic activity">
    <reaction evidence="3">
        <text>L-lysyl-[protein] + 3 S-adenosyl-L-methionine = N(6),N(6),N(6)-trimethyl-L-lysyl-[protein] + 3 S-adenosyl-L-homocysteine + 3 H(+)</text>
        <dbReference type="Rhea" id="RHEA:54192"/>
        <dbReference type="Rhea" id="RHEA-COMP:9752"/>
        <dbReference type="Rhea" id="RHEA-COMP:13826"/>
        <dbReference type="ChEBI" id="CHEBI:15378"/>
        <dbReference type="ChEBI" id="CHEBI:29969"/>
        <dbReference type="ChEBI" id="CHEBI:57856"/>
        <dbReference type="ChEBI" id="CHEBI:59789"/>
        <dbReference type="ChEBI" id="CHEBI:61961"/>
    </reaction>
    <physiologicalReaction direction="left-to-right" evidence="3">
        <dbReference type="Rhea" id="RHEA:54193"/>
    </physiologicalReaction>
</comment>
<dbReference type="GO" id="GO:0016279">
    <property type="term" value="F:protein-lysine N-methyltransferase activity"/>
    <property type="evidence" value="ECO:0007669"/>
    <property type="project" value="TreeGrafter"/>
</dbReference>
<name>A0AAQ4RZ75_GASAC</name>
<dbReference type="InterPro" id="IPR050078">
    <property type="entry name" value="Ribosomal_L11_MeTrfase_PrmA"/>
</dbReference>
<dbReference type="Ensembl" id="ENSGACT00000034077.1">
    <property type="protein sequence ID" value="ENSGACP00000069004.1"/>
    <property type="gene ID" value="ENSGACG00000028399.1"/>
</dbReference>
<sequence length="161" mass="18534">FMRNLHFCFAFSGGRWNLLSAFGHTSAARCSSNSCRPDSKPSENTEVVGQRILTPEFKLRLFTLNCRFWTEMPELWPFDDPYWAIYCNKPYFDLILPGDMFYDEALATSLRGWLDNCIDSHGTKDPIGDPGRLAQFELPECVREENCGLTCSSVWCYCPEM</sequence>
<dbReference type="GeneTree" id="ENSGT01150000287285"/>
<accession>A0AAQ4RZ75</accession>
<evidence type="ECO:0000256" key="1">
    <source>
        <dbReference type="ARBA" id="ARBA00022603"/>
    </source>
</evidence>
<dbReference type="Proteomes" id="UP000007635">
    <property type="component" value="Chromosome Y"/>
</dbReference>
<reference evidence="4" key="2">
    <citation type="submission" date="2025-08" db="UniProtKB">
        <authorList>
            <consortium name="Ensembl"/>
        </authorList>
    </citation>
    <scope>IDENTIFICATION</scope>
</reference>
<evidence type="ECO:0000313" key="4">
    <source>
        <dbReference type="Ensembl" id="ENSGACP00000069004.1"/>
    </source>
</evidence>
<reference evidence="4" key="3">
    <citation type="submission" date="2025-09" db="UniProtKB">
        <authorList>
            <consortium name="Ensembl"/>
        </authorList>
    </citation>
    <scope>IDENTIFICATION</scope>
</reference>
<reference evidence="4 5" key="1">
    <citation type="journal article" date="2021" name="G3 (Bethesda)">
        <title>Improved contiguity of the threespine stickleback genome using long-read sequencing.</title>
        <authorList>
            <person name="Nath S."/>
            <person name="Shaw D.E."/>
            <person name="White M.A."/>
        </authorList>
    </citation>
    <scope>NUCLEOTIDE SEQUENCE [LARGE SCALE GENOMIC DNA]</scope>
    <source>
        <strain evidence="4 5">Lake Benthic</strain>
    </source>
</reference>
<proteinExistence type="predicted"/>
<keyword evidence="2" id="KW-0808">Transferase</keyword>
<evidence type="ECO:0000256" key="3">
    <source>
        <dbReference type="ARBA" id="ARBA00049497"/>
    </source>
</evidence>
<dbReference type="PANTHER" id="PTHR43648">
    <property type="entry name" value="ELECTRON TRANSFER FLAVOPROTEIN BETA SUBUNIT LYSINE METHYLTRANSFERASE"/>
    <property type="match status" value="1"/>
</dbReference>
<dbReference type="GO" id="GO:0032259">
    <property type="term" value="P:methylation"/>
    <property type="evidence" value="ECO:0007669"/>
    <property type="project" value="UniProtKB-KW"/>
</dbReference>
<keyword evidence="5" id="KW-1185">Reference proteome</keyword>
<organism evidence="4 5">
    <name type="scientific">Gasterosteus aculeatus aculeatus</name>
    <name type="common">three-spined stickleback</name>
    <dbReference type="NCBI Taxonomy" id="481459"/>
    <lineage>
        <taxon>Eukaryota</taxon>
        <taxon>Metazoa</taxon>
        <taxon>Chordata</taxon>
        <taxon>Craniata</taxon>
        <taxon>Vertebrata</taxon>
        <taxon>Euteleostomi</taxon>
        <taxon>Actinopterygii</taxon>
        <taxon>Neopterygii</taxon>
        <taxon>Teleostei</taxon>
        <taxon>Neoteleostei</taxon>
        <taxon>Acanthomorphata</taxon>
        <taxon>Eupercaria</taxon>
        <taxon>Perciformes</taxon>
        <taxon>Cottioidei</taxon>
        <taxon>Gasterosteales</taxon>
        <taxon>Gasterosteidae</taxon>
        <taxon>Gasterosteus</taxon>
    </lineage>
</organism>
<evidence type="ECO:0000256" key="2">
    <source>
        <dbReference type="ARBA" id="ARBA00022679"/>
    </source>
</evidence>
<dbReference type="AlphaFoldDB" id="A0AAQ4RZ75"/>
<evidence type="ECO:0000313" key="5">
    <source>
        <dbReference type="Proteomes" id="UP000007635"/>
    </source>
</evidence>
<dbReference type="GO" id="GO:0005759">
    <property type="term" value="C:mitochondrial matrix"/>
    <property type="evidence" value="ECO:0007669"/>
    <property type="project" value="TreeGrafter"/>
</dbReference>
<keyword evidence="1" id="KW-0489">Methyltransferase</keyword>